<evidence type="ECO:0000259" key="1">
    <source>
        <dbReference type="Pfam" id="PF04466"/>
    </source>
</evidence>
<reference evidence="3" key="1">
    <citation type="journal article" date="2021" name="Proc. Natl. Acad. Sci. U.S.A.">
        <title>A Catalog of Tens of Thousands of Viruses from Human Metagenomes Reveals Hidden Associations with Chronic Diseases.</title>
        <authorList>
            <person name="Tisza M.J."/>
            <person name="Buck C.B."/>
        </authorList>
    </citation>
    <scope>NUCLEOTIDE SEQUENCE</scope>
    <source>
        <strain evidence="3">CtJjf17</strain>
    </source>
</reference>
<dbReference type="InterPro" id="IPR035412">
    <property type="entry name" value="Terminase_L_N"/>
</dbReference>
<dbReference type="Pfam" id="PF17288">
    <property type="entry name" value="Terminase_3C"/>
    <property type="match status" value="1"/>
</dbReference>
<dbReference type="Gene3D" id="3.40.50.300">
    <property type="entry name" value="P-loop containing nucleotide triphosphate hydrolases"/>
    <property type="match status" value="1"/>
</dbReference>
<dbReference type="InterPro" id="IPR027417">
    <property type="entry name" value="P-loop_NTPase"/>
</dbReference>
<protein>
    <submittedName>
        <fullName evidence="3">Large terminase</fullName>
    </submittedName>
</protein>
<accession>A0A8S5SA72</accession>
<dbReference type="InterPro" id="IPR035413">
    <property type="entry name" value="Terminase_L_C"/>
</dbReference>
<organism evidence="3">
    <name type="scientific">Siphoviridae sp. ctJjf17</name>
    <dbReference type="NCBI Taxonomy" id="2827839"/>
    <lineage>
        <taxon>Viruses</taxon>
        <taxon>Duplodnaviria</taxon>
        <taxon>Heunggongvirae</taxon>
        <taxon>Uroviricota</taxon>
        <taxon>Caudoviricetes</taxon>
    </lineage>
</organism>
<dbReference type="InterPro" id="IPR052380">
    <property type="entry name" value="Viral_DNA_packaging_terminase"/>
</dbReference>
<dbReference type="PANTHER" id="PTHR39184">
    <property type="match status" value="1"/>
</dbReference>
<name>A0A8S5SA72_9CAUD</name>
<evidence type="ECO:0000259" key="2">
    <source>
        <dbReference type="Pfam" id="PF17288"/>
    </source>
</evidence>
<proteinExistence type="predicted"/>
<feature type="domain" description="Phage terminase large subunit C-terminal" evidence="2">
    <location>
        <begin position="266"/>
        <end position="423"/>
    </location>
</feature>
<dbReference type="InterPro" id="IPR006437">
    <property type="entry name" value="Phage_terminase_lsu"/>
</dbReference>
<dbReference type="EMBL" id="BK032560">
    <property type="protein sequence ID" value="DAF47830.1"/>
    <property type="molecule type" value="Genomic_DNA"/>
</dbReference>
<evidence type="ECO:0000313" key="3">
    <source>
        <dbReference type="EMBL" id="DAF47830.1"/>
    </source>
</evidence>
<dbReference type="PANTHER" id="PTHR39184:SF1">
    <property type="entry name" value="PBSX PHAGE TERMINASE LARGE SUBUNIT"/>
    <property type="match status" value="1"/>
</dbReference>
<feature type="domain" description="Phage terminase large subunit N-terminal" evidence="1">
    <location>
        <begin position="24"/>
        <end position="232"/>
    </location>
</feature>
<dbReference type="NCBIfam" id="TIGR01547">
    <property type="entry name" value="phage_term_2"/>
    <property type="match status" value="1"/>
</dbReference>
<dbReference type="Gene3D" id="3.30.420.280">
    <property type="match status" value="1"/>
</dbReference>
<sequence length="434" mass="50451">MSVFRIEKNVNPHFKSVWESKVPYNVLKGGRNSFKSSVVALKLVKEMSKQLNKNKRANVVVIRKVANTIRDSVFNKIQWALNIYGYANQFKATVSPFKITHIYTGSTFYFYGADDFQKLKSNDISDIVAVWYEEAAEFDSKEEFDQTNITFMRQKHKDVRFVKFYWSYNPPRNPYNWINEWSEEVKTDDSYLVHESSYLNDELGFVTEQMLLDIERIKQNDYEYYRYIYLGEPVGLGSNVYNMSCFHAITELPANDRLIGISYALDTGHQQSATACGAYGITARGNVILLDTYYYSPAGKSVKLAPSELTVEIKSFIDSVQDKYNANLIQLTIDSAEGALRNQFFKDYGIRWHPVAKKKNQTMIDMVTSLLAQGRFFYLDNENNKIFIEEHKMYRYDEKTINTEEPKVVKEDDHTVDEFKYFVLDNAKLLGLKA</sequence>
<dbReference type="Pfam" id="PF04466">
    <property type="entry name" value="Terminase_3"/>
    <property type="match status" value="1"/>
</dbReference>